<dbReference type="EMBL" id="CAJOAZ010011741">
    <property type="protein sequence ID" value="CAF4241724.1"/>
    <property type="molecule type" value="Genomic_DNA"/>
</dbReference>
<proteinExistence type="predicted"/>
<reference evidence="1" key="1">
    <citation type="submission" date="2021-02" db="EMBL/GenBank/DDBJ databases">
        <authorList>
            <person name="Nowell W R."/>
        </authorList>
    </citation>
    <scope>NUCLEOTIDE SEQUENCE</scope>
</reference>
<gene>
    <name evidence="1" type="ORF">OXD698_LOCUS42962</name>
</gene>
<evidence type="ECO:0000313" key="1">
    <source>
        <dbReference type="EMBL" id="CAF4241724.1"/>
    </source>
</evidence>
<dbReference type="AlphaFoldDB" id="A0A820E6D7"/>
<sequence>MTTYINASTPTGNGRRIKLLSTDLIFGGIDNVFVYPSLDIDRLQNALSHTLSSWPILTGRIFIDD</sequence>
<comment type="caution">
    <text evidence="1">The sequence shown here is derived from an EMBL/GenBank/DDBJ whole genome shotgun (WGS) entry which is preliminary data.</text>
</comment>
<dbReference type="InterPro" id="IPR023213">
    <property type="entry name" value="CAT-like_dom_sf"/>
</dbReference>
<name>A0A820E6D7_9BILA</name>
<accession>A0A820E6D7</accession>
<evidence type="ECO:0000313" key="2">
    <source>
        <dbReference type="Proteomes" id="UP000663844"/>
    </source>
</evidence>
<organism evidence="1 2">
    <name type="scientific">Adineta steineri</name>
    <dbReference type="NCBI Taxonomy" id="433720"/>
    <lineage>
        <taxon>Eukaryota</taxon>
        <taxon>Metazoa</taxon>
        <taxon>Spiralia</taxon>
        <taxon>Gnathifera</taxon>
        <taxon>Rotifera</taxon>
        <taxon>Eurotatoria</taxon>
        <taxon>Bdelloidea</taxon>
        <taxon>Adinetida</taxon>
        <taxon>Adinetidae</taxon>
        <taxon>Adineta</taxon>
    </lineage>
</organism>
<feature type="non-terminal residue" evidence="1">
    <location>
        <position position="65"/>
    </location>
</feature>
<protein>
    <submittedName>
        <fullName evidence="1">Uncharacterized protein</fullName>
    </submittedName>
</protein>
<dbReference type="Gene3D" id="3.30.559.10">
    <property type="entry name" value="Chloramphenicol acetyltransferase-like domain"/>
    <property type="match status" value="1"/>
</dbReference>
<dbReference type="Proteomes" id="UP000663844">
    <property type="component" value="Unassembled WGS sequence"/>
</dbReference>